<dbReference type="AlphaFoldDB" id="A0A7S3UUH9"/>
<dbReference type="SMART" id="SM00698">
    <property type="entry name" value="MORN"/>
    <property type="match status" value="2"/>
</dbReference>
<sequence>MSLSPSRAEELALEIAIKADEAEKQALAGIEGCRQKASENGMPPEVANLLGLKLKPVENLEQESSTSTLLADINPDECDWPKRLISFEDFIKQGQIPRSDHLVDHHLLEHIHEKGRNKFCIVFISHRWWSGLEPIPHPDKGTIKFHLLIRSLKLIQQALDEGTEMLLWIDYFGIDQDSTHNKIKGIKSLPYYIKNSDALLTPFTDTIYEAGEEHEDFPFPLMGTMPFLKRFRCLRDDPNEYFGRAWCRLEYYLGTNAQLPPDGYSFFKRRGLVRAGRPHFIAGDHGDGVPNILPPLTSQLLAQLEPTEGAVHDTQDLVHIRALVEGNPPKPEVPPAYWGERDAEGRPHGRGLEVDAHGGRYEGQYTHGLRHGHGALHMATGARYAGEWREGRGVGVGVLTWAHGGRYRGQYADGFAGLAVRVEADGTSRAGAFSTGVRHGPGVITDAAGTRWEGTWLKDKAEGPFTVRHAAGTAWGGTVGAVEDSNWAGGERAGPFVLARADGARVEGACDPAAAAARRKTVGKSSVMLSIREGEKVEDGNDVTVAAEGGEEQPIVEDLFTVTLADGTVTEKVEGLDAALAMLNGGGGGEKK</sequence>
<dbReference type="PANTHER" id="PTHR43215">
    <property type="entry name" value="RADIAL SPOKE HEAD 1 HOMOLOG"/>
    <property type="match status" value="1"/>
</dbReference>
<evidence type="ECO:0000256" key="1">
    <source>
        <dbReference type="ARBA" id="ARBA00022737"/>
    </source>
</evidence>
<dbReference type="Gene3D" id="2.20.110.10">
    <property type="entry name" value="Histone H3 K4-specific methyltransferase SET7/9 N-terminal domain"/>
    <property type="match status" value="1"/>
</dbReference>
<reference evidence="2" key="1">
    <citation type="submission" date="2021-01" db="EMBL/GenBank/DDBJ databases">
        <authorList>
            <person name="Corre E."/>
            <person name="Pelletier E."/>
            <person name="Niang G."/>
            <person name="Scheremetjew M."/>
            <person name="Finn R."/>
            <person name="Kale V."/>
            <person name="Holt S."/>
            <person name="Cochrane G."/>
            <person name="Meng A."/>
            <person name="Brown T."/>
            <person name="Cohen L."/>
        </authorList>
    </citation>
    <scope>NUCLEOTIDE SEQUENCE</scope>
    <source>
        <strain evidence="2">CCMP3107</strain>
    </source>
</reference>
<protein>
    <submittedName>
        <fullName evidence="2">Uncharacterized protein</fullName>
    </submittedName>
</protein>
<accession>A0A7S3UUH9</accession>
<dbReference type="SUPFAM" id="SSF82185">
    <property type="entry name" value="Histone H3 K4-specific methyltransferase SET7/9 N-terminal domain"/>
    <property type="match status" value="2"/>
</dbReference>
<name>A0A7S3UUH9_HETAK</name>
<dbReference type="PANTHER" id="PTHR43215:SF14">
    <property type="entry name" value="RADIAL SPOKE HEAD 1 HOMOLOG"/>
    <property type="match status" value="1"/>
</dbReference>
<gene>
    <name evidence="2" type="ORF">HAKA00212_LOCUS3205</name>
</gene>
<organism evidence="2">
    <name type="scientific">Heterosigma akashiwo</name>
    <name type="common">Chromophytic alga</name>
    <name type="synonym">Heterosigma carterae</name>
    <dbReference type="NCBI Taxonomy" id="2829"/>
    <lineage>
        <taxon>Eukaryota</taxon>
        <taxon>Sar</taxon>
        <taxon>Stramenopiles</taxon>
        <taxon>Ochrophyta</taxon>
        <taxon>Raphidophyceae</taxon>
        <taxon>Chattonellales</taxon>
        <taxon>Chattonellaceae</taxon>
        <taxon>Heterosigma</taxon>
    </lineage>
</organism>
<keyword evidence="1" id="KW-0677">Repeat</keyword>
<dbReference type="EMBL" id="HBIU01008095">
    <property type="protein sequence ID" value="CAE0624538.1"/>
    <property type="molecule type" value="Transcribed_RNA"/>
</dbReference>
<proteinExistence type="predicted"/>
<dbReference type="Pfam" id="PF02493">
    <property type="entry name" value="MORN"/>
    <property type="match status" value="3"/>
</dbReference>
<evidence type="ECO:0000313" key="2">
    <source>
        <dbReference type="EMBL" id="CAE0624538.1"/>
    </source>
</evidence>
<dbReference type="InterPro" id="IPR003409">
    <property type="entry name" value="MORN"/>
</dbReference>